<proteinExistence type="predicted"/>
<dbReference type="InterPro" id="IPR029406">
    <property type="entry name" value="ETAA1"/>
</dbReference>
<dbReference type="OMA" id="CITGSMS"/>
<protein>
    <recommendedName>
        <fullName evidence="4">Ewing's tumor-associated antigen 1</fullName>
    </recommendedName>
</protein>
<feature type="region of interest" description="Disordered" evidence="1">
    <location>
        <begin position="1"/>
        <end position="129"/>
    </location>
</feature>
<feature type="region of interest" description="Disordered" evidence="1">
    <location>
        <begin position="676"/>
        <end position="708"/>
    </location>
</feature>
<dbReference type="Proteomes" id="UP000694385">
    <property type="component" value="Unassembled WGS sequence"/>
</dbReference>
<evidence type="ECO:0008006" key="4">
    <source>
        <dbReference type="Google" id="ProtNLM"/>
    </source>
</evidence>
<sequence length="879" mass="97154">EGISGMSRRRKHGDSPAAKSTPRRAAATEEGMAAGSSSRPRRRRRREQRREDGKPEGEKRWTVRDPDAGGREARGYETPRRVLKMDLPCTFSSPNDQDGQNDIFWDQNSPMTKQLGKGRKHQTPLSDSDEISHIVDRIAPQDEIPMADSMLGVWIGATAIPSTPSVAKEQSRAKMSCTKLKTQNREKELMKLAEQFDKNMEELDVVQEQHKRNCGSVQTASETETFHDYKEDVQKQSCDIVPSDVIVKPVRGNARISVADVSDSHQKLLDPSAEAAFRALFDGSTQKCSGQFSQGMSDASLNNSDTAFGKKSVWKEEKNIANESLVTENQPNKNTSLCPQVDGVTVSVSHVTPCTKQPDSNKHADVFTSSDFEEDWESLLGNEPFVLNTEMLNLFPSATAQVPDHQGFCTVFGKKDKDRRTNTNLEDRLRNSRIAQDLPSNMNNRQLIDEGNRSLPSPNDKLSKLPFNRNKMKFEKPVNNVTQDEIQGCVTVSNLTKEDCHLSLTSNAHAVDRSGLDTRCTNEKKSGLHFNQSSKSSASTDSRGFASLSSEASVGNPDQTNASKLGSVLDDWNDPSFANEIIEACRQLETTWDAGDVDDDVLYQACDDVERLTQQENVPGSTLESSPHSPHGAGSTSAALKRGGLLMLSEPSGLGSISVQTSLTNKSQIYKSMKMAKKEPGRNYQDFSGAPRNVSVYSQNSSDQTSNLQKSCNSLAVSVQRNSPKSAVAESSSLSIRPTLMNTELATNKKFIAQQLPHSILADKAQSNLNKTGRFSKFTFTKIKSQFLSQFNQDCIAGSIPATRTTQDLEKKTADSPLLGKADEQQSLVKRSLSWKNPSREEEEKNRKCSPEEIQRKRQEALVRRMTRARTSSANSAPT</sequence>
<dbReference type="PANTHER" id="PTHR16434:SF2">
    <property type="entry name" value="EWING'S TUMOR-ASSOCIATED ANTIGEN 1"/>
    <property type="match status" value="1"/>
</dbReference>
<feature type="region of interest" description="Disordered" evidence="1">
    <location>
        <begin position="526"/>
        <end position="567"/>
    </location>
</feature>
<evidence type="ECO:0000313" key="2">
    <source>
        <dbReference type="Ensembl" id="ENSJJAP00000006618.1"/>
    </source>
</evidence>
<gene>
    <name evidence="2" type="primary">Etaa1</name>
</gene>
<dbReference type="GO" id="GO:0006974">
    <property type="term" value="P:DNA damage response"/>
    <property type="evidence" value="ECO:0007669"/>
    <property type="project" value="Ensembl"/>
</dbReference>
<feature type="region of interest" description="Disordered" evidence="1">
    <location>
        <begin position="616"/>
        <end position="637"/>
    </location>
</feature>
<feature type="compositionally biased region" description="Basic and acidic residues" evidence="1">
    <location>
        <begin position="48"/>
        <end position="84"/>
    </location>
</feature>
<dbReference type="Ensembl" id="ENSJJAT00000013014.1">
    <property type="protein sequence ID" value="ENSJJAP00000006618.1"/>
    <property type="gene ID" value="ENSJJAG00000011226.1"/>
</dbReference>
<reference evidence="2" key="1">
    <citation type="submission" date="2025-08" db="UniProtKB">
        <authorList>
            <consortium name="Ensembl"/>
        </authorList>
    </citation>
    <scope>IDENTIFICATION</scope>
</reference>
<feature type="compositionally biased region" description="Polar residues" evidence="1">
    <location>
        <begin position="529"/>
        <end position="564"/>
    </location>
</feature>
<evidence type="ECO:0000256" key="1">
    <source>
        <dbReference type="SAM" id="MobiDB-lite"/>
    </source>
</evidence>
<feature type="compositionally biased region" description="Polar residues" evidence="1">
    <location>
        <begin position="695"/>
        <end position="708"/>
    </location>
</feature>
<accession>A0A8C5NX03</accession>
<dbReference type="PANTHER" id="PTHR16434">
    <property type="entry name" value="EWING'S TUMOR-ASSOCIATED ANTIGEN 1 ETAA1"/>
    <property type="match status" value="1"/>
</dbReference>
<reference evidence="2" key="2">
    <citation type="submission" date="2025-09" db="UniProtKB">
        <authorList>
            <consortium name="Ensembl"/>
        </authorList>
    </citation>
    <scope>IDENTIFICATION</scope>
</reference>
<dbReference type="GO" id="GO:0031297">
    <property type="term" value="P:replication fork processing"/>
    <property type="evidence" value="ECO:0007669"/>
    <property type="project" value="Ensembl"/>
</dbReference>
<dbReference type="AlphaFoldDB" id="A0A8C5NX03"/>
<name>A0A8C5NX03_JACJA</name>
<evidence type="ECO:0000313" key="3">
    <source>
        <dbReference type="Proteomes" id="UP000694385"/>
    </source>
</evidence>
<dbReference type="GO" id="GO:0044818">
    <property type="term" value="P:mitotic G2/M transition checkpoint"/>
    <property type="evidence" value="ECO:0007669"/>
    <property type="project" value="Ensembl"/>
</dbReference>
<feature type="region of interest" description="Disordered" evidence="1">
    <location>
        <begin position="806"/>
        <end position="879"/>
    </location>
</feature>
<organism evidence="2 3">
    <name type="scientific">Jaculus jaculus</name>
    <name type="common">Lesser Egyptian jerboa</name>
    <dbReference type="NCBI Taxonomy" id="51337"/>
    <lineage>
        <taxon>Eukaryota</taxon>
        <taxon>Metazoa</taxon>
        <taxon>Chordata</taxon>
        <taxon>Craniata</taxon>
        <taxon>Vertebrata</taxon>
        <taxon>Euteleostomi</taxon>
        <taxon>Mammalia</taxon>
        <taxon>Eutheria</taxon>
        <taxon>Euarchontoglires</taxon>
        <taxon>Glires</taxon>
        <taxon>Rodentia</taxon>
        <taxon>Myomorpha</taxon>
        <taxon>Dipodoidea</taxon>
        <taxon>Dipodidae</taxon>
        <taxon>Dipodinae</taxon>
        <taxon>Jaculus</taxon>
    </lineage>
</organism>
<feature type="compositionally biased region" description="Polar residues" evidence="1">
    <location>
        <begin position="90"/>
        <end position="112"/>
    </location>
</feature>
<dbReference type="GO" id="GO:0005829">
    <property type="term" value="C:cytosol"/>
    <property type="evidence" value="ECO:0007669"/>
    <property type="project" value="Ensembl"/>
</dbReference>
<feature type="compositionally biased region" description="Basic and acidic residues" evidence="1">
    <location>
        <begin position="838"/>
        <end position="863"/>
    </location>
</feature>
<dbReference type="GO" id="GO:0043596">
    <property type="term" value="C:nuclear replication fork"/>
    <property type="evidence" value="ECO:0007669"/>
    <property type="project" value="Ensembl"/>
</dbReference>
<keyword evidence="3" id="KW-1185">Reference proteome</keyword>
<dbReference type="GO" id="GO:2000001">
    <property type="term" value="P:regulation of DNA damage checkpoint"/>
    <property type="evidence" value="ECO:0007669"/>
    <property type="project" value="Ensembl"/>
</dbReference>
<dbReference type="GO" id="GO:0000086">
    <property type="term" value="P:G2/M transition of mitotic cell cycle"/>
    <property type="evidence" value="ECO:0007669"/>
    <property type="project" value="Ensembl"/>
</dbReference>
<dbReference type="GO" id="GO:0043539">
    <property type="term" value="F:protein serine/threonine kinase activator activity"/>
    <property type="evidence" value="ECO:0007669"/>
    <property type="project" value="Ensembl"/>
</dbReference>
<dbReference type="GO" id="GO:0005886">
    <property type="term" value="C:plasma membrane"/>
    <property type="evidence" value="ECO:0007669"/>
    <property type="project" value="Ensembl"/>
</dbReference>
<dbReference type="GO" id="GO:0016607">
    <property type="term" value="C:nuclear speck"/>
    <property type="evidence" value="ECO:0007669"/>
    <property type="project" value="Ensembl"/>
</dbReference>
<feature type="compositionally biased region" description="Polar residues" evidence="1">
    <location>
        <begin position="825"/>
        <end position="837"/>
    </location>
</feature>
<feature type="compositionally biased region" description="Polar residues" evidence="1">
    <location>
        <begin position="869"/>
        <end position="879"/>
    </location>
</feature>
<dbReference type="GeneTree" id="ENSGT00390000009597"/>
<dbReference type="Pfam" id="PF15350">
    <property type="entry name" value="ETAA1"/>
    <property type="match status" value="1"/>
</dbReference>